<evidence type="ECO:0000313" key="2">
    <source>
        <dbReference type="EMBL" id="VWL85847.1"/>
    </source>
</evidence>
<dbReference type="AlphaFoldDB" id="A0A6I8M7H8"/>
<feature type="domain" description="ATPase AAA-type core" evidence="1">
    <location>
        <begin position="49"/>
        <end position="326"/>
    </location>
</feature>
<dbReference type="InterPro" id="IPR027417">
    <property type="entry name" value="P-loop_NTPase"/>
</dbReference>
<reference evidence="2 3" key="1">
    <citation type="submission" date="2019-10" db="EMBL/GenBank/DDBJ databases">
        <authorList>
            <person name="Blom J."/>
        </authorList>
    </citation>
    <scope>NUCLEOTIDE SEQUENCE [LARGE SCALE GENOMIC DNA]</scope>
    <source>
        <strain evidence="2 3">ES3154-GLU</strain>
    </source>
</reference>
<dbReference type="EMBL" id="CABWIB010000001">
    <property type="protein sequence ID" value="VWL85847.1"/>
    <property type="molecule type" value="Genomic_DNA"/>
</dbReference>
<dbReference type="Proteomes" id="UP000419017">
    <property type="component" value="Unassembled WGS sequence"/>
</dbReference>
<keyword evidence="3" id="KW-1185">Reference proteome</keyword>
<evidence type="ECO:0000313" key="3">
    <source>
        <dbReference type="Proteomes" id="UP000419017"/>
    </source>
</evidence>
<dbReference type="Pfam" id="PF13304">
    <property type="entry name" value="AAA_21"/>
    <property type="match status" value="1"/>
</dbReference>
<accession>A0A6I8M7H8</accession>
<dbReference type="InterPro" id="IPR003959">
    <property type="entry name" value="ATPase_AAA_core"/>
</dbReference>
<dbReference type="RefSeq" id="WP_156683813.1">
    <property type="nucleotide sequence ID" value="NZ_CABWIB010000001.1"/>
</dbReference>
<name>A0A6I8M7H8_9FUSO</name>
<dbReference type="SUPFAM" id="SSF52540">
    <property type="entry name" value="P-loop containing nucleoside triphosphate hydrolases"/>
    <property type="match status" value="1"/>
</dbReference>
<gene>
    <name evidence="2" type="ORF">OMES3154_01133</name>
</gene>
<protein>
    <recommendedName>
        <fullName evidence="1">ATPase AAA-type core domain-containing protein</fullName>
    </recommendedName>
</protein>
<dbReference type="Gene3D" id="3.40.50.300">
    <property type="entry name" value="P-loop containing nucleotide triphosphate hydrolases"/>
    <property type="match status" value="1"/>
</dbReference>
<organism evidence="2 3">
    <name type="scientific">Oceanivirga miroungae</name>
    <dbReference type="NCBI Taxonomy" id="1130046"/>
    <lineage>
        <taxon>Bacteria</taxon>
        <taxon>Fusobacteriati</taxon>
        <taxon>Fusobacteriota</taxon>
        <taxon>Fusobacteriia</taxon>
        <taxon>Fusobacteriales</taxon>
        <taxon>Leptotrichiaceae</taxon>
        <taxon>Oceanivirga</taxon>
    </lineage>
</organism>
<dbReference type="GO" id="GO:0005524">
    <property type="term" value="F:ATP binding"/>
    <property type="evidence" value="ECO:0007669"/>
    <property type="project" value="InterPro"/>
</dbReference>
<proteinExistence type="predicted"/>
<evidence type="ECO:0000259" key="1">
    <source>
        <dbReference type="Pfam" id="PF13304"/>
    </source>
</evidence>
<dbReference type="GO" id="GO:0016887">
    <property type="term" value="F:ATP hydrolysis activity"/>
    <property type="evidence" value="ECO:0007669"/>
    <property type="project" value="InterPro"/>
</dbReference>
<sequence>MKILKITANNLPLFNREINIDFITESRVSSDEKHELINIFKNFYLNKVIAFTGLNASGKTKMLNIINFIINMVNAKYINRDNISNIESNILNLKLGEETNFKTYLFVDNYNNEEVIVELNTTISTREDVTGFRTEYFIKDETLKIKKAKSVTSKNDLFDFSNKVIETIERTAESIDTVSIIHLLYQRKNVKKIFWANTLLHTNFNFMNTSAVIPAELIKLLDPSIENVEVSKNTTKVKFINQETEITTDDYFELQNILSSGTIKGINIFMRAIQAISNGGILIIDELENHFNRQIILYFINLFKDRTINTKGAILVYSTHYVELLDYIDRNDAIYILNKNKNINLFKLSNELKRKDIKKSEQIIKGMISNTSLEYSIANELKQKIKHIIKEGINN</sequence>